<keyword evidence="3" id="KW-1185">Reference proteome</keyword>
<evidence type="ECO:0000313" key="3">
    <source>
        <dbReference type="Proteomes" id="UP000465220"/>
    </source>
</evidence>
<gene>
    <name evidence="2" type="ORF">IFM60648_02498</name>
</gene>
<dbReference type="EMBL" id="BLKI01000010">
    <property type="protein sequence ID" value="GFF68144.1"/>
    <property type="molecule type" value="Genomic_DNA"/>
</dbReference>
<sequence>MPIYDITHYLPIETLPHPETDKTNYTKPILVLIVSLRVNTWNTYLFLIRKLQREAQPHLRHKRSLQRQVDHRWAIAAAGSDGTTATYSGDVSGEELPPVVSYEGCVSAGGAKAGEGVDEIQSEGEVAGDEGGYLGDSEDMDEDDGDDEDEEGDEEDEQLRGDCPVAIHEVEPANDTETEELGGSYVAFVGHLEDSRSMAALILGICGVEMDDTE</sequence>
<comment type="caution">
    <text evidence="2">The sequence shown here is derived from an EMBL/GenBank/DDBJ whole genome shotgun (WGS) entry which is preliminary data.</text>
</comment>
<proteinExistence type="predicted"/>
<feature type="compositionally biased region" description="Acidic residues" evidence="1">
    <location>
        <begin position="136"/>
        <end position="157"/>
    </location>
</feature>
<feature type="region of interest" description="Disordered" evidence="1">
    <location>
        <begin position="124"/>
        <end position="165"/>
    </location>
</feature>
<evidence type="ECO:0000256" key="1">
    <source>
        <dbReference type="SAM" id="MobiDB-lite"/>
    </source>
</evidence>
<reference evidence="2 3" key="1">
    <citation type="submission" date="2020-01" db="EMBL/GenBank/DDBJ databases">
        <title>Draft genome sequence of Aspergillus lentulus IFM 60648.</title>
        <authorList>
            <person name="Takahashi H."/>
            <person name="Yaguchi T."/>
        </authorList>
    </citation>
    <scope>NUCLEOTIDE SEQUENCE [LARGE SCALE GENOMIC DNA]</scope>
    <source>
        <strain evidence="2 3">IFM 60648</strain>
    </source>
</reference>
<organism evidence="2 3">
    <name type="scientific">Aspergillus lentulus</name>
    <dbReference type="NCBI Taxonomy" id="293939"/>
    <lineage>
        <taxon>Eukaryota</taxon>
        <taxon>Fungi</taxon>
        <taxon>Dikarya</taxon>
        <taxon>Ascomycota</taxon>
        <taxon>Pezizomycotina</taxon>
        <taxon>Eurotiomycetes</taxon>
        <taxon>Eurotiomycetidae</taxon>
        <taxon>Eurotiales</taxon>
        <taxon>Aspergillaceae</taxon>
        <taxon>Aspergillus</taxon>
        <taxon>Aspergillus subgen. Fumigati</taxon>
    </lineage>
</organism>
<accession>A0ABQ0ZXK1</accession>
<protein>
    <submittedName>
        <fullName evidence="2">Uncharacterized protein</fullName>
    </submittedName>
</protein>
<evidence type="ECO:0000313" key="2">
    <source>
        <dbReference type="EMBL" id="GFF68144.1"/>
    </source>
</evidence>
<name>A0ABQ0ZXK1_ASPLE</name>
<dbReference type="Proteomes" id="UP000465220">
    <property type="component" value="Unassembled WGS sequence"/>
</dbReference>